<accession>A0A8J6NZE2</accession>
<name>A0A8J6NZE2_9GAMM</name>
<protein>
    <submittedName>
        <fullName evidence="2">DUF2249 domain-containing protein</fullName>
    </submittedName>
</protein>
<evidence type="ECO:0000313" key="3">
    <source>
        <dbReference type="Proteomes" id="UP000654401"/>
    </source>
</evidence>
<proteinExistence type="predicted"/>
<dbReference type="SUPFAM" id="SSF64307">
    <property type="entry name" value="SirA-like"/>
    <property type="match status" value="1"/>
</dbReference>
<gene>
    <name evidence="2" type="ORF">H8D24_04195</name>
</gene>
<comment type="caution">
    <text evidence="2">The sequence shown here is derived from an EMBL/GenBank/DDBJ whole genome shotgun (WGS) entry which is preliminary data.</text>
</comment>
<dbReference type="AlphaFoldDB" id="A0A8J6NZE2"/>
<feature type="domain" description="DUF2249" evidence="1">
    <location>
        <begin position="9"/>
        <end position="63"/>
    </location>
</feature>
<dbReference type="InterPro" id="IPR036868">
    <property type="entry name" value="TusA-like_sf"/>
</dbReference>
<reference evidence="2 3" key="1">
    <citation type="submission" date="2020-08" db="EMBL/GenBank/DDBJ databases">
        <title>Bridging the membrane lipid divide: bacteria of the FCB group superphylum have the potential to synthesize archaeal ether lipids.</title>
        <authorList>
            <person name="Villanueva L."/>
            <person name="Von Meijenfeldt F.A.B."/>
            <person name="Westbye A.B."/>
            <person name="Yadav S."/>
            <person name="Hopmans E.C."/>
            <person name="Dutilh B.E."/>
            <person name="Sinninghe Damste J.S."/>
        </authorList>
    </citation>
    <scope>NUCLEOTIDE SEQUENCE [LARGE SCALE GENOMIC DNA]</scope>
    <source>
        <strain evidence="2">NIOZ-UU100</strain>
    </source>
</reference>
<dbReference type="EMBL" id="JACNFK010000024">
    <property type="protein sequence ID" value="MBC8519593.1"/>
    <property type="molecule type" value="Genomic_DNA"/>
</dbReference>
<evidence type="ECO:0000259" key="1">
    <source>
        <dbReference type="Pfam" id="PF10006"/>
    </source>
</evidence>
<dbReference type="InterPro" id="IPR018720">
    <property type="entry name" value="DUF2249"/>
</dbReference>
<dbReference type="Proteomes" id="UP000654401">
    <property type="component" value="Unassembled WGS sequence"/>
</dbReference>
<sequence>MVEGEIICDVQNLPAPEPMQKIMDAVAKLGEGEYVRMLHRMEPYPLYSVLDDMEFDHLLYLDGEAPYEIMIYGRNDQLAKERVNGQYG</sequence>
<evidence type="ECO:0000313" key="2">
    <source>
        <dbReference type="EMBL" id="MBC8519593.1"/>
    </source>
</evidence>
<organism evidence="2 3">
    <name type="scientific">Candidatus Thiopontia autotrophica</name>
    <dbReference type="NCBI Taxonomy" id="2841688"/>
    <lineage>
        <taxon>Bacteria</taxon>
        <taxon>Pseudomonadati</taxon>
        <taxon>Pseudomonadota</taxon>
        <taxon>Gammaproteobacteria</taxon>
        <taxon>Candidatus Thiopontia</taxon>
    </lineage>
</organism>
<dbReference type="Pfam" id="PF10006">
    <property type="entry name" value="DUF2249"/>
    <property type="match status" value="1"/>
</dbReference>